<dbReference type="PANTHER" id="PTHR33207">
    <property type="entry name" value="F-BOX DOMAIN CONTAINING PROTEIN-RELATED"/>
    <property type="match status" value="1"/>
</dbReference>
<evidence type="ECO:0000259" key="2">
    <source>
        <dbReference type="SMART" id="SM00256"/>
    </source>
</evidence>
<reference evidence="4" key="2">
    <citation type="submission" date="2013-12" db="EMBL/GenBank/DDBJ databases">
        <authorList>
            <person name="Yu Y."/>
            <person name="Lee S."/>
            <person name="de Baynast K."/>
            <person name="Wissotski M."/>
            <person name="Liu L."/>
            <person name="Talag J."/>
            <person name="Goicoechea J."/>
            <person name="Angelova A."/>
            <person name="Jetty R."/>
            <person name="Kudrna D."/>
            <person name="Golser W."/>
            <person name="Rivera L."/>
            <person name="Zhang J."/>
            <person name="Wing R."/>
        </authorList>
    </citation>
    <scope>NUCLEOTIDE SEQUENCE</scope>
</reference>
<feature type="domain" description="F-box" evidence="2">
    <location>
        <begin position="617"/>
        <end position="658"/>
    </location>
</feature>
<dbReference type="AlphaFoldDB" id="A0A0D9VEX0"/>
<reference evidence="3 4" key="1">
    <citation type="submission" date="2012-08" db="EMBL/GenBank/DDBJ databases">
        <title>Oryza genome evolution.</title>
        <authorList>
            <person name="Wing R.A."/>
        </authorList>
    </citation>
    <scope>NUCLEOTIDE SEQUENCE</scope>
</reference>
<evidence type="ECO:0000256" key="1">
    <source>
        <dbReference type="SAM" id="MobiDB-lite"/>
    </source>
</evidence>
<dbReference type="Pfam" id="PF23635">
    <property type="entry name" value="Beta-prop_AT5G49610-like"/>
    <property type="match status" value="2"/>
</dbReference>
<dbReference type="SMART" id="SM00256">
    <property type="entry name" value="FBOX"/>
    <property type="match status" value="3"/>
</dbReference>
<dbReference type="Pfam" id="PF00646">
    <property type="entry name" value="F-box"/>
    <property type="match status" value="2"/>
</dbReference>
<reference evidence="3" key="3">
    <citation type="submission" date="2015-04" db="UniProtKB">
        <authorList>
            <consortium name="EnsemblPlants"/>
        </authorList>
    </citation>
    <scope>IDENTIFICATION</scope>
</reference>
<feature type="compositionally biased region" description="Basic and acidic residues" evidence="1">
    <location>
        <begin position="485"/>
        <end position="497"/>
    </location>
</feature>
<dbReference type="InterPro" id="IPR017395">
    <property type="entry name" value="Chlorophyllase-like"/>
</dbReference>
<dbReference type="eggNOG" id="ENOG502R45U">
    <property type="taxonomic scope" value="Eukaryota"/>
</dbReference>
<feature type="region of interest" description="Disordered" evidence="1">
    <location>
        <begin position="485"/>
        <end position="504"/>
    </location>
</feature>
<sequence length="914" mass="102265">MASELERPPRSSPAAAATAISAVLGEILLRVGFPTTLVGAAAVSRRWLRVASDPSFLRRFRHLNPPRLLGFYVTTSSIRGTPLASEFVPIPMRPQPPELASVLRRASFSFDNIGVKGTWMLPTILDCRNGNVFIHDAKQQLYGVHSPLYPERGMAIAPIPPPGVIVKDRAGEILSKQGNHGLEYFWVRWLLMRLDQGINNVIINVYLLRDGAWHIQNTYPSVQFPQLLPMSNFVLAHDKIYRVSATVRRILVLDMMSSSMSTIKFPDGVVLCHEEDNILSPADVSGIYLIHVQGLQLRIWLHRGDSGGSVGNWLLIDTICLQKMCAKLAVSCQMNEDELTITIKGVGDNAEFVFLKMGKHVIYLDLKSRESRKVYELENDHYLDRVYPFLMIWPPTFPEKGSSNGGWQQDNTNVIDQQMRFYDDCVPPRYHLLVRDYGHLDMLDDGLPHGIDCMCKRNDGHTKALARRTIGGLMVAFLRAKLEHNDKDRSQGRDHPHSPSLLPPATAMSAVLSNDDLLGEILLRVGFPTTLVRASLVCKRWLRFVSHPAFLRRFRKLHLPRLLGYFVATSSSDHPRFVPMQPPPPEPACGMTGGGEHERPPRPSPAAAAIAISAVLGDDDLLGEILLRLGFPTTLVRASLVCKRWLRVIASEPSFLRRFRQLHPPRLLGYYVGTVSPDSPNFGRPLRQQQFVPLLPQPPELACVLRRARFSLDAVANGRRNMRTTVEGCRDGGVIITLSDPVMGGSVFQEVHSPLCPERGVVTIPLPPISAEADTTYRFTRISSKQGSCGVYFWLSMQFNRHAKATIHVYLWHDGAWHNHFSATIQLPEYPSESCVVLTNDKIYMMDYTSSIFVLDMTSSSLSTIELPDVVARDGIDGSTFISPADDSGVYLVHLEEQKLQLSCLAPQGRHRQC</sequence>
<proteinExistence type="predicted"/>
<dbReference type="InterPro" id="IPR056594">
    <property type="entry name" value="AT5G49610-like_b-prop"/>
</dbReference>
<evidence type="ECO:0000313" key="4">
    <source>
        <dbReference type="Proteomes" id="UP000032180"/>
    </source>
</evidence>
<dbReference type="SUPFAM" id="SSF81383">
    <property type="entry name" value="F-box domain"/>
    <property type="match status" value="3"/>
</dbReference>
<dbReference type="InterPro" id="IPR001810">
    <property type="entry name" value="F-box_dom"/>
</dbReference>
<organism evidence="3 4">
    <name type="scientific">Leersia perrieri</name>
    <dbReference type="NCBI Taxonomy" id="77586"/>
    <lineage>
        <taxon>Eukaryota</taxon>
        <taxon>Viridiplantae</taxon>
        <taxon>Streptophyta</taxon>
        <taxon>Embryophyta</taxon>
        <taxon>Tracheophyta</taxon>
        <taxon>Spermatophyta</taxon>
        <taxon>Magnoliopsida</taxon>
        <taxon>Liliopsida</taxon>
        <taxon>Poales</taxon>
        <taxon>Poaceae</taxon>
        <taxon>BOP clade</taxon>
        <taxon>Oryzoideae</taxon>
        <taxon>Oryzeae</taxon>
        <taxon>Oryzinae</taxon>
        <taxon>Leersia</taxon>
    </lineage>
</organism>
<name>A0A0D9VEX0_9ORYZ</name>
<feature type="domain" description="F-box" evidence="2">
    <location>
        <begin position="20"/>
        <end position="60"/>
    </location>
</feature>
<dbReference type="Gramene" id="LPERR02G10540.1">
    <property type="protein sequence ID" value="LPERR02G10540.1"/>
    <property type="gene ID" value="LPERR02G10540"/>
</dbReference>
<dbReference type="Gene3D" id="1.20.1280.50">
    <property type="match status" value="1"/>
</dbReference>
<dbReference type="Proteomes" id="UP000032180">
    <property type="component" value="Chromosome 2"/>
</dbReference>
<feature type="domain" description="F-box" evidence="2">
    <location>
        <begin position="515"/>
        <end position="554"/>
    </location>
</feature>
<accession>A0A0D9VEX0</accession>
<dbReference type="EnsemblPlants" id="LPERR02G10540.1">
    <property type="protein sequence ID" value="LPERR02G10540.1"/>
    <property type="gene ID" value="LPERR02G10540"/>
</dbReference>
<dbReference type="HOGENOM" id="CLU_014644_0_0_1"/>
<dbReference type="Pfam" id="PF07224">
    <property type="entry name" value="Chlorophyllase"/>
    <property type="match status" value="1"/>
</dbReference>
<dbReference type="InterPro" id="IPR036047">
    <property type="entry name" value="F-box-like_dom_sf"/>
</dbReference>
<evidence type="ECO:0000313" key="3">
    <source>
        <dbReference type="EnsemblPlants" id="LPERR02G10540.1"/>
    </source>
</evidence>
<protein>
    <recommendedName>
        <fullName evidence="2">F-box domain-containing protein</fullName>
    </recommendedName>
</protein>
<keyword evidence="4" id="KW-1185">Reference proteome</keyword>